<gene>
    <name evidence="2" type="ORF">C8F04DRAFT_1130483</name>
</gene>
<feature type="compositionally biased region" description="Polar residues" evidence="1">
    <location>
        <begin position="585"/>
        <end position="624"/>
    </location>
</feature>
<sequence>MRFPITGTRGMIGEVCRLISGVTCFTPFVFPPSACQWGIKSFKFRDRGTNSSPPSIGGTSTRRKTFGMSSLLGRRAKGQSPPLLDALIINEKLLAVEPSASENLDPGMRTKNPSRRVTEPVPATGAEAKDAPPKSIFRKLTTKFNRNQPSASPPAPHRRTNSIGVPQVNPSTTLATREARNAALRERGLLPPLPLSVQEAQQDMRIAIVSSPEPGEKSELERHPTAANRIKAEWEAKNRERLTEFRFGGNSPASSPMQEDFGLEAVREVDTPLPSPLPSPDGQVPVSDFGERVDDPGMKAPRAPPPTLNLSRGQHISPPLMQAWSDMPPDSYLPPLPGSATESNYSSLISAFSTTPPADAGFTPTPPTFLPLPPTPSLPNAAIQTPASGDVTPKPPGSPMTDGSHAQPSRSPSIPRLDPSESESSLGVPSLMQDSESVTTSESFASFGRMRNVPLATKVRNSTIEPQGHHAISVIVESPGEERDAFIAGPVGEDDDNLTQVAGKTPQVSEDILLAQAPPRRATEPATEALADADRRKSINVFKRGKGEGLSTMMSIRRTMGLGRAKSSAGHSTKVNVAKLPPSPTLSGSFASQQQNAQARGRPSPSTSTQRRLSVSPTMHNQGSILHEMSKIENEESRRMTEVAFM</sequence>
<proteinExistence type="predicted"/>
<keyword evidence="3" id="KW-1185">Reference proteome</keyword>
<organism evidence="2 3">
    <name type="scientific">Mycena alexandri</name>
    <dbReference type="NCBI Taxonomy" id="1745969"/>
    <lineage>
        <taxon>Eukaryota</taxon>
        <taxon>Fungi</taxon>
        <taxon>Dikarya</taxon>
        <taxon>Basidiomycota</taxon>
        <taxon>Agaricomycotina</taxon>
        <taxon>Agaricomycetes</taxon>
        <taxon>Agaricomycetidae</taxon>
        <taxon>Agaricales</taxon>
        <taxon>Marasmiineae</taxon>
        <taxon>Mycenaceae</taxon>
        <taxon>Mycena</taxon>
    </lineage>
</organism>
<evidence type="ECO:0000313" key="2">
    <source>
        <dbReference type="EMBL" id="KAJ7024757.1"/>
    </source>
</evidence>
<dbReference type="EMBL" id="JARJCM010000164">
    <property type="protein sequence ID" value="KAJ7024757.1"/>
    <property type="molecule type" value="Genomic_DNA"/>
</dbReference>
<evidence type="ECO:0000313" key="3">
    <source>
        <dbReference type="Proteomes" id="UP001218188"/>
    </source>
</evidence>
<comment type="caution">
    <text evidence="2">The sequence shown here is derived from an EMBL/GenBank/DDBJ whole genome shotgun (WGS) entry which is preliminary data.</text>
</comment>
<reference evidence="2" key="1">
    <citation type="submission" date="2023-03" db="EMBL/GenBank/DDBJ databases">
        <title>Massive genome expansion in bonnet fungi (Mycena s.s.) driven by repeated elements and novel gene families across ecological guilds.</title>
        <authorList>
            <consortium name="Lawrence Berkeley National Laboratory"/>
            <person name="Harder C.B."/>
            <person name="Miyauchi S."/>
            <person name="Viragh M."/>
            <person name="Kuo A."/>
            <person name="Thoen E."/>
            <person name="Andreopoulos B."/>
            <person name="Lu D."/>
            <person name="Skrede I."/>
            <person name="Drula E."/>
            <person name="Henrissat B."/>
            <person name="Morin E."/>
            <person name="Kohler A."/>
            <person name="Barry K."/>
            <person name="LaButti K."/>
            <person name="Morin E."/>
            <person name="Salamov A."/>
            <person name="Lipzen A."/>
            <person name="Mereny Z."/>
            <person name="Hegedus B."/>
            <person name="Baldrian P."/>
            <person name="Stursova M."/>
            <person name="Weitz H."/>
            <person name="Taylor A."/>
            <person name="Grigoriev I.V."/>
            <person name="Nagy L.G."/>
            <person name="Martin F."/>
            <person name="Kauserud H."/>
        </authorList>
    </citation>
    <scope>NUCLEOTIDE SEQUENCE</scope>
    <source>
        <strain evidence="2">CBHHK200</strain>
    </source>
</reference>
<protein>
    <submittedName>
        <fullName evidence="2">Uncharacterized protein</fullName>
    </submittedName>
</protein>
<feature type="region of interest" description="Disordered" evidence="1">
    <location>
        <begin position="270"/>
        <end position="452"/>
    </location>
</feature>
<feature type="region of interest" description="Disordered" evidence="1">
    <location>
        <begin position="144"/>
        <end position="169"/>
    </location>
</feature>
<accession>A0AAD6WTH3</accession>
<feature type="region of interest" description="Disordered" evidence="1">
    <location>
        <begin position="100"/>
        <end position="130"/>
    </location>
</feature>
<feature type="compositionally biased region" description="Polar residues" evidence="1">
    <location>
        <begin position="422"/>
        <end position="444"/>
    </location>
</feature>
<feature type="region of interest" description="Disordered" evidence="1">
    <location>
        <begin position="562"/>
        <end position="646"/>
    </location>
</feature>
<evidence type="ECO:0000256" key="1">
    <source>
        <dbReference type="SAM" id="MobiDB-lite"/>
    </source>
</evidence>
<dbReference type="Proteomes" id="UP001218188">
    <property type="component" value="Unassembled WGS sequence"/>
</dbReference>
<feature type="compositionally biased region" description="Pro residues" evidence="1">
    <location>
        <begin position="364"/>
        <end position="377"/>
    </location>
</feature>
<dbReference type="AlphaFoldDB" id="A0AAD6WTH3"/>
<name>A0AAD6WTH3_9AGAR</name>
<feature type="compositionally biased region" description="Basic and acidic residues" evidence="1">
    <location>
        <begin position="628"/>
        <end position="646"/>
    </location>
</feature>
<feature type="compositionally biased region" description="Polar residues" evidence="1">
    <location>
        <begin position="340"/>
        <end position="356"/>
    </location>
</feature>